<feature type="region of interest" description="Disordered" evidence="5">
    <location>
        <begin position="67"/>
        <end position="90"/>
    </location>
</feature>
<dbReference type="CDD" id="cd02892">
    <property type="entry name" value="SQCY_1"/>
    <property type="match status" value="1"/>
</dbReference>
<feature type="domain" description="Squalene cyclase C-terminal" evidence="6">
    <location>
        <begin position="416"/>
        <end position="753"/>
    </location>
</feature>
<evidence type="ECO:0000256" key="2">
    <source>
        <dbReference type="ARBA" id="ARBA00022737"/>
    </source>
</evidence>
<dbReference type="PROSITE" id="PS01074">
    <property type="entry name" value="TERPENE_SYNTHASES"/>
    <property type="match status" value="1"/>
</dbReference>
<dbReference type="GO" id="GO:0016104">
    <property type="term" value="P:triterpenoid biosynthetic process"/>
    <property type="evidence" value="ECO:0007669"/>
    <property type="project" value="InterPro"/>
</dbReference>
<feature type="region of interest" description="Disordered" evidence="5">
    <location>
        <begin position="1"/>
        <end position="40"/>
    </location>
</feature>
<evidence type="ECO:0000259" key="7">
    <source>
        <dbReference type="Pfam" id="PF13249"/>
    </source>
</evidence>
<dbReference type="STRING" id="105231.A0A1Y1HSM3"/>
<dbReference type="GO" id="GO:0016866">
    <property type="term" value="F:intramolecular transferase activity"/>
    <property type="evidence" value="ECO:0007669"/>
    <property type="project" value="InterPro"/>
</dbReference>
<feature type="compositionally biased region" description="Polar residues" evidence="5">
    <location>
        <begin position="1"/>
        <end position="22"/>
    </location>
</feature>
<dbReference type="InterPro" id="IPR002365">
    <property type="entry name" value="Terpene_synthase_CS"/>
</dbReference>
<protein>
    <recommendedName>
        <fullName evidence="4">Terpene cyclase/mutase family member</fullName>
        <ecNumber evidence="4">5.4.99.-</ecNumber>
    </recommendedName>
</protein>
<reference evidence="8 9" key="1">
    <citation type="journal article" date="2014" name="Nat. Commun.">
        <title>Klebsormidium flaccidum genome reveals primary factors for plant terrestrial adaptation.</title>
        <authorList>
            <person name="Hori K."/>
            <person name="Maruyama F."/>
            <person name="Fujisawa T."/>
            <person name="Togashi T."/>
            <person name="Yamamoto N."/>
            <person name="Seo M."/>
            <person name="Sato S."/>
            <person name="Yamada T."/>
            <person name="Mori H."/>
            <person name="Tajima N."/>
            <person name="Moriyama T."/>
            <person name="Ikeuchi M."/>
            <person name="Watanabe M."/>
            <person name="Wada H."/>
            <person name="Kobayashi K."/>
            <person name="Saito M."/>
            <person name="Masuda T."/>
            <person name="Sasaki-Sekimoto Y."/>
            <person name="Mashiguchi K."/>
            <person name="Awai K."/>
            <person name="Shimojima M."/>
            <person name="Masuda S."/>
            <person name="Iwai M."/>
            <person name="Nobusawa T."/>
            <person name="Narise T."/>
            <person name="Kondo S."/>
            <person name="Saito H."/>
            <person name="Sato R."/>
            <person name="Murakawa M."/>
            <person name="Ihara Y."/>
            <person name="Oshima-Yamada Y."/>
            <person name="Ohtaka K."/>
            <person name="Satoh M."/>
            <person name="Sonobe K."/>
            <person name="Ishii M."/>
            <person name="Ohtani R."/>
            <person name="Kanamori-Sato M."/>
            <person name="Honoki R."/>
            <person name="Miyazaki D."/>
            <person name="Mochizuki H."/>
            <person name="Umetsu J."/>
            <person name="Higashi K."/>
            <person name="Shibata D."/>
            <person name="Kamiya Y."/>
            <person name="Sato N."/>
            <person name="Nakamura Y."/>
            <person name="Tabata S."/>
            <person name="Ida S."/>
            <person name="Kurokawa K."/>
            <person name="Ohta H."/>
        </authorList>
    </citation>
    <scope>NUCLEOTIDE SEQUENCE [LARGE SCALE GENOMIC DNA]</scope>
    <source>
        <strain evidence="8 9">NIES-2285</strain>
    </source>
</reference>
<evidence type="ECO:0000256" key="5">
    <source>
        <dbReference type="SAM" id="MobiDB-lite"/>
    </source>
</evidence>
<evidence type="ECO:0000256" key="4">
    <source>
        <dbReference type="RuleBase" id="RU362003"/>
    </source>
</evidence>
<dbReference type="PANTHER" id="PTHR11764:SF20">
    <property type="entry name" value="LANOSTEROL SYNTHASE"/>
    <property type="match status" value="1"/>
</dbReference>
<dbReference type="OrthoDB" id="21502at2759"/>
<dbReference type="PANTHER" id="PTHR11764">
    <property type="entry name" value="TERPENE CYCLASE/MUTASE FAMILY MEMBER"/>
    <property type="match status" value="1"/>
</dbReference>
<accession>A0A1Y1HSM3</accession>
<dbReference type="Pfam" id="PF13243">
    <property type="entry name" value="SQHop_cyclase_C"/>
    <property type="match status" value="1"/>
</dbReference>
<dbReference type="EC" id="5.4.99.-" evidence="4"/>
<comment type="similarity">
    <text evidence="1 4">Belongs to the terpene cyclase/mutase family.</text>
</comment>
<dbReference type="Gene3D" id="1.50.10.20">
    <property type="match status" value="2"/>
</dbReference>
<keyword evidence="2" id="KW-0677">Repeat</keyword>
<keyword evidence="3 4" id="KW-0413">Isomerase</keyword>
<evidence type="ECO:0000256" key="1">
    <source>
        <dbReference type="ARBA" id="ARBA00009755"/>
    </source>
</evidence>
<dbReference type="EMBL" id="DF237035">
    <property type="protein sequence ID" value="GAQ81630.1"/>
    <property type="molecule type" value="Genomic_DNA"/>
</dbReference>
<dbReference type="InterPro" id="IPR008930">
    <property type="entry name" value="Terpenoid_cyclase/PrenylTrfase"/>
</dbReference>
<evidence type="ECO:0000256" key="3">
    <source>
        <dbReference type="ARBA" id="ARBA00023235"/>
    </source>
</evidence>
<dbReference type="SFLD" id="SFLDG01016">
    <property type="entry name" value="Prenyltransferase_Like_2"/>
    <property type="match status" value="1"/>
</dbReference>
<proteinExistence type="inferred from homology"/>
<dbReference type="NCBIfam" id="TIGR01787">
    <property type="entry name" value="squalene_cyclas"/>
    <property type="match status" value="1"/>
</dbReference>
<dbReference type="InterPro" id="IPR032696">
    <property type="entry name" value="SQ_cyclase_C"/>
</dbReference>
<dbReference type="Pfam" id="PF13249">
    <property type="entry name" value="SQHop_cyclase_N"/>
    <property type="match status" value="1"/>
</dbReference>
<dbReference type="GO" id="GO:0005811">
    <property type="term" value="C:lipid droplet"/>
    <property type="evidence" value="ECO:0007669"/>
    <property type="project" value="InterPro"/>
</dbReference>
<dbReference type="FunFam" id="1.50.10.20:FF:000011">
    <property type="entry name" value="Terpene cyclase/mutase family member"/>
    <property type="match status" value="1"/>
</dbReference>
<feature type="domain" description="Squalene cyclase N-terminal" evidence="7">
    <location>
        <begin position="137"/>
        <end position="399"/>
    </location>
</feature>
<dbReference type="SUPFAM" id="SSF48239">
    <property type="entry name" value="Terpenoid cyclases/Protein prenyltransferases"/>
    <property type="match status" value="2"/>
</dbReference>
<dbReference type="Proteomes" id="UP000054558">
    <property type="component" value="Unassembled WGS sequence"/>
</dbReference>
<dbReference type="InterPro" id="IPR018333">
    <property type="entry name" value="Squalene_cyclase"/>
</dbReference>
<keyword evidence="9" id="KW-1185">Reference proteome</keyword>
<evidence type="ECO:0000259" key="6">
    <source>
        <dbReference type="Pfam" id="PF13243"/>
    </source>
</evidence>
<sequence length="759" mass="85110">MWSLKVATQSSPWQVSLANNEGRQVWEYDPEGGTSEDRKKVDDAREHFWANRFAKKHSSDELMRQQLTRERPSPPMPPKPSLPAAGAAPKEAAKAALTRAIRFYSTLQTHDGHFAGDYGGPMFLMPGLLISLYVSGTLNTVLSEHHRREMRHYLYAHQNPDGGWGLHIEGHSTMFGSALSYVSLRILGEGPDSTYKDAPGMSKGREWILAHGSATHITSWGKFWLSVLGCFSWDGNNPLPPEIWLLPYVLPIHPGRFWCHCRQVYLPMCYVYGKRFVGKETSLVLALREELFSIPYSQVDWNRARNQCAKEDLYYPHPLLQDVLWATLHKGVEPLLNHTPLHALREKACAEVMKHVHYEDENTRYIDIGPVNKALNLLCCFVEDPSSEALKKHLARVPDYLWLAEDGMKMQGYNGSQLWDTAFAVQALAATEMLEETAPILKRANHYVDKSQVRENPNGDHGSMYRHISNGAWPFSTRDHGWPIADCASEGLKASLAIAALPPHLVGPPLADQRLFDCVNCILSFQNADGGFATYELTRSYAWLEYINPAETFGDIMIDYTYVECTSACVTAMAAFQKRLPDHRAAEVAAAIARAAKFMEDKQLEDGSWYGSWAVCYTYATWFGVSGLLAAGRRYESCPAIRKACAFLLSKELLGGGWSESYLSCQDKIYTTLPGNRVHAVMTSWALIALIEAGQHTRDAAPLHRGAAQLIKLQEENGDFPQQEISGVFNKNCMISYSAYRNIFPIWALGLYQKVCGGS</sequence>
<organism evidence="8 9">
    <name type="scientific">Klebsormidium nitens</name>
    <name type="common">Green alga</name>
    <name type="synonym">Ulothrix nitens</name>
    <dbReference type="NCBI Taxonomy" id="105231"/>
    <lineage>
        <taxon>Eukaryota</taxon>
        <taxon>Viridiplantae</taxon>
        <taxon>Streptophyta</taxon>
        <taxon>Klebsormidiophyceae</taxon>
        <taxon>Klebsormidiales</taxon>
        <taxon>Klebsormidiaceae</taxon>
        <taxon>Klebsormidium</taxon>
    </lineage>
</organism>
<name>A0A1Y1HSM3_KLENI</name>
<dbReference type="AlphaFoldDB" id="A0A1Y1HSM3"/>
<dbReference type="InterPro" id="IPR032697">
    <property type="entry name" value="SQ_cyclase_N"/>
</dbReference>
<evidence type="ECO:0000313" key="8">
    <source>
        <dbReference type="EMBL" id="GAQ81630.1"/>
    </source>
</evidence>
<evidence type="ECO:0000313" key="9">
    <source>
        <dbReference type="Proteomes" id="UP000054558"/>
    </source>
</evidence>
<gene>
    <name evidence="8" type="ORF">KFL_000860020</name>
</gene>
<dbReference type="OMA" id="YRYRHIS"/>